<sequence>AASRGKLKIVQYLCSLESNNKPDSKAISEALIGAALDGKLEIVQYLCSLESNNKPDSKAISEALKRTHLN</sequence>
<evidence type="ECO:0000313" key="1">
    <source>
        <dbReference type="EMBL" id="KTC97385.1"/>
    </source>
</evidence>
<evidence type="ECO:0000313" key="2">
    <source>
        <dbReference type="Proteomes" id="UP000054698"/>
    </source>
</evidence>
<dbReference type="AlphaFoldDB" id="A0A0W0TP92"/>
<name>A0A0W0TP92_9GAMM</name>
<keyword evidence="2" id="KW-1185">Reference proteome</keyword>
<protein>
    <recommendedName>
        <fullName evidence="3">Ankyrin repeat protein</fullName>
    </recommendedName>
</protein>
<dbReference type="Proteomes" id="UP000054698">
    <property type="component" value="Unassembled WGS sequence"/>
</dbReference>
<accession>A0A0W0TP92</accession>
<dbReference type="Gene3D" id="1.25.40.20">
    <property type="entry name" value="Ankyrin repeat-containing domain"/>
    <property type="match status" value="1"/>
</dbReference>
<dbReference type="RefSeq" id="WP_238584893.1">
    <property type="nucleotide sequence ID" value="NZ_LNYB01000077.1"/>
</dbReference>
<reference evidence="1 2" key="1">
    <citation type="submission" date="2015-11" db="EMBL/GenBank/DDBJ databases">
        <title>Genomic analysis of 38 Legionella species identifies large and diverse effector repertoires.</title>
        <authorList>
            <person name="Burstein D."/>
            <person name="Amaro F."/>
            <person name="Zusman T."/>
            <person name="Lifshitz Z."/>
            <person name="Cohen O."/>
            <person name="Gilbert J.A."/>
            <person name="Pupko T."/>
            <person name="Shuman H.A."/>
            <person name="Segal G."/>
        </authorList>
    </citation>
    <scope>NUCLEOTIDE SEQUENCE [LARGE SCALE GENOMIC DNA]</scope>
    <source>
        <strain evidence="1 2">WO-44C</strain>
    </source>
</reference>
<feature type="non-terminal residue" evidence="1">
    <location>
        <position position="70"/>
    </location>
</feature>
<feature type="non-terminal residue" evidence="1">
    <location>
        <position position="1"/>
    </location>
</feature>
<proteinExistence type="predicted"/>
<evidence type="ECO:0008006" key="3">
    <source>
        <dbReference type="Google" id="ProtNLM"/>
    </source>
</evidence>
<gene>
    <name evidence="1" type="ORF">Lfee_1531</name>
</gene>
<comment type="caution">
    <text evidence="1">The sequence shown here is derived from an EMBL/GenBank/DDBJ whole genome shotgun (WGS) entry which is preliminary data.</text>
</comment>
<dbReference type="SUPFAM" id="SSF48403">
    <property type="entry name" value="Ankyrin repeat"/>
    <property type="match status" value="1"/>
</dbReference>
<dbReference type="InterPro" id="IPR036770">
    <property type="entry name" value="Ankyrin_rpt-contain_sf"/>
</dbReference>
<dbReference type="EMBL" id="LNYB01000077">
    <property type="protein sequence ID" value="KTC97385.1"/>
    <property type="molecule type" value="Genomic_DNA"/>
</dbReference>
<organism evidence="1 2">
    <name type="scientific">Legionella feeleii</name>
    <dbReference type="NCBI Taxonomy" id="453"/>
    <lineage>
        <taxon>Bacteria</taxon>
        <taxon>Pseudomonadati</taxon>
        <taxon>Pseudomonadota</taxon>
        <taxon>Gammaproteobacteria</taxon>
        <taxon>Legionellales</taxon>
        <taxon>Legionellaceae</taxon>
        <taxon>Legionella</taxon>
    </lineage>
</organism>